<evidence type="ECO:0000313" key="3">
    <source>
        <dbReference type="EMBL" id="PQJ28931.1"/>
    </source>
</evidence>
<evidence type="ECO:0000313" key="4">
    <source>
        <dbReference type="Proteomes" id="UP000239907"/>
    </source>
</evidence>
<organism evidence="3 4">
    <name type="scientific">Rubritalea profundi</name>
    <dbReference type="NCBI Taxonomy" id="1658618"/>
    <lineage>
        <taxon>Bacteria</taxon>
        <taxon>Pseudomonadati</taxon>
        <taxon>Verrucomicrobiota</taxon>
        <taxon>Verrucomicrobiia</taxon>
        <taxon>Verrucomicrobiales</taxon>
        <taxon>Rubritaleaceae</taxon>
        <taxon>Rubritalea</taxon>
    </lineage>
</organism>
<proteinExistence type="predicted"/>
<feature type="transmembrane region" description="Helical" evidence="1">
    <location>
        <begin position="35"/>
        <end position="55"/>
    </location>
</feature>
<feature type="signal peptide" evidence="2">
    <location>
        <begin position="1"/>
        <end position="19"/>
    </location>
</feature>
<dbReference type="Proteomes" id="UP000239907">
    <property type="component" value="Unassembled WGS sequence"/>
</dbReference>
<keyword evidence="2" id="KW-0732">Signal</keyword>
<dbReference type="OrthoDB" id="277430at2"/>
<keyword evidence="1" id="KW-1133">Transmembrane helix</keyword>
<feature type="chain" id="PRO_5015447621" evidence="2">
    <location>
        <begin position="20"/>
        <end position="168"/>
    </location>
</feature>
<gene>
    <name evidence="3" type="ORF">BSZ32_10820</name>
</gene>
<protein>
    <submittedName>
        <fullName evidence="3">Uncharacterized protein</fullName>
    </submittedName>
</protein>
<sequence>MRFTSTLILLLGLTSAAHAGMTVITLTDVAKMRIESLSFFIAAYLLMALFVKWLWNYLAKSFGKLPMLNYRRALALALISGLFLYVVLTMISGARELLTPGAWQKKGYGYKLEESATSGPDRSAQATQLRDILWQFAKQNDGHFPSSLFIDEITLTGAQKHFAKNELN</sequence>
<keyword evidence="4" id="KW-1185">Reference proteome</keyword>
<dbReference type="AlphaFoldDB" id="A0A2S7U3B3"/>
<keyword evidence="1" id="KW-0472">Membrane</keyword>
<dbReference type="RefSeq" id="WP_105043422.1">
    <property type="nucleotide sequence ID" value="NZ_MQWA01000001.1"/>
</dbReference>
<dbReference type="EMBL" id="MQWA01000001">
    <property type="protein sequence ID" value="PQJ28931.1"/>
    <property type="molecule type" value="Genomic_DNA"/>
</dbReference>
<feature type="transmembrane region" description="Helical" evidence="1">
    <location>
        <begin position="75"/>
        <end position="94"/>
    </location>
</feature>
<evidence type="ECO:0000256" key="1">
    <source>
        <dbReference type="SAM" id="Phobius"/>
    </source>
</evidence>
<evidence type="ECO:0000256" key="2">
    <source>
        <dbReference type="SAM" id="SignalP"/>
    </source>
</evidence>
<reference evidence="3 4" key="1">
    <citation type="submission" date="2016-12" db="EMBL/GenBank/DDBJ databases">
        <title>Study of bacterial adaptation to deep sea.</title>
        <authorList>
            <person name="Song J."/>
            <person name="Yoshizawa S."/>
            <person name="Kogure K."/>
        </authorList>
    </citation>
    <scope>NUCLEOTIDE SEQUENCE [LARGE SCALE GENOMIC DNA]</scope>
    <source>
        <strain evidence="3 4">SAORIC-165</strain>
    </source>
</reference>
<name>A0A2S7U3B3_9BACT</name>
<accession>A0A2S7U3B3</accession>
<keyword evidence="1" id="KW-0812">Transmembrane</keyword>
<comment type="caution">
    <text evidence="3">The sequence shown here is derived from an EMBL/GenBank/DDBJ whole genome shotgun (WGS) entry which is preliminary data.</text>
</comment>